<keyword evidence="3" id="KW-1185">Reference proteome</keyword>
<evidence type="ECO:0000256" key="1">
    <source>
        <dbReference type="SAM" id="Phobius"/>
    </source>
</evidence>
<dbReference type="AlphaFoldDB" id="A0A846TS93"/>
<sequence>MTWSVILLVLGAFLAGGVISFHQQGFPKWVVALMAVASGALILYGAWSWLVGLNA</sequence>
<reference evidence="2 3" key="1">
    <citation type="submission" date="2020-02" db="EMBL/GenBank/DDBJ databases">
        <authorList>
            <person name="Sun Q."/>
        </authorList>
    </citation>
    <scope>NUCLEOTIDE SEQUENCE [LARGE SCALE GENOMIC DNA]</scope>
    <source>
        <strain evidence="2 3">YIM 13062</strain>
    </source>
</reference>
<evidence type="ECO:0008006" key="4">
    <source>
        <dbReference type="Google" id="ProtNLM"/>
    </source>
</evidence>
<dbReference type="RefSeq" id="WP_168023483.1">
    <property type="nucleotide sequence ID" value="NZ_JAAVUN010000011.1"/>
</dbReference>
<keyword evidence="1" id="KW-0812">Transmembrane</keyword>
<comment type="caution">
    <text evidence="2">The sequence shown here is derived from an EMBL/GenBank/DDBJ whole genome shotgun (WGS) entry which is preliminary data.</text>
</comment>
<evidence type="ECO:0000313" key="3">
    <source>
        <dbReference type="Proteomes" id="UP000521379"/>
    </source>
</evidence>
<organism evidence="2 3">
    <name type="scientific">Kocuria subflava</name>
    <dbReference type="NCBI Taxonomy" id="1736139"/>
    <lineage>
        <taxon>Bacteria</taxon>
        <taxon>Bacillati</taxon>
        <taxon>Actinomycetota</taxon>
        <taxon>Actinomycetes</taxon>
        <taxon>Micrococcales</taxon>
        <taxon>Micrococcaceae</taxon>
        <taxon>Kocuria</taxon>
    </lineage>
</organism>
<keyword evidence="1" id="KW-1133">Transmembrane helix</keyword>
<keyword evidence="1" id="KW-0472">Membrane</keyword>
<gene>
    <name evidence="2" type="ORF">GTW58_07070</name>
</gene>
<feature type="transmembrane region" description="Helical" evidence="1">
    <location>
        <begin position="30"/>
        <end position="51"/>
    </location>
</feature>
<dbReference type="Proteomes" id="UP000521379">
    <property type="component" value="Unassembled WGS sequence"/>
</dbReference>
<dbReference type="EMBL" id="JAAVUN010000011">
    <property type="protein sequence ID" value="NKE09699.1"/>
    <property type="molecule type" value="Genomic_DNA"/>
</dbReference>
<proteinExistence type="predicted"/>
<name>A0A846TS93_9MICC</name>
<evidence type="ECO:0000313" key="2">
    <source>
        <dbReference type="EMBL" id="NKE09699.1"/>
    </source>
</evidence>
<protein>
    <recommendedName>
        <fullName evidence="4">Amidotransferase</fullName>
    </recommendedName>
</protein>
<accession>A0A846TS93</accession>